<evidence type="ECO:0000313" key="3">
    <source>
        <dbReference type="Proteomes" id="UP000244913"/>
    </source>
</evidence>
<dbReference type="InterPro" id="IPR043714">
    <property type="entry name" value="DUF5655"/>
</dbReference>
<protein>
    <submittedName>
        <fullName evidence="2">DUF4287 domain-containing protein</fullName>
    </submittedName>
</protein>
<dbReference type="AlphaFoldDB" id="A0A2T9JF64"/>
<organism evidence="2 3">
    <name type="scientific">Caulobacter radicis</name>
    <dbReference type="NCBI Taxonomy" id="2172650"/>
    <lineage>
        <taxon>Bacteria</taxon>
        <taxon>Pseudomonadati</taxon>
        <taxon>Pseudomonadota</taxon>
        <taxon>Alphaproteobacteria</taxon>
        <taxon>Caulobacterales</taxon>
        <taxon>Caulobacteraceae</taxon>
        <taxon>Caulobacter</taxon>
    </lineage>
</organism>
<dbReference type="EMBL" id="QDKP01000037">
    <property type="protein sequence ID" value="PVM82340.1"/>
    <property type="molecule type" value="Genomic_DNA"/>
</dbReference>
<dbReference type="InterPro" id="IPR025629">
    <property type="entry name" value="DUF4287"/>
</dbReference>
<comment type="caution">
    <text evidence="2">The sequence shown here is derived from an EMBL/GenBank/DDBJ whole genome shotgun (WGS) entry which is preliminary data.</text>
</comment>
<dbReference type="Pfam" id="PF14117">
    <property type="entry name" value="DUF4287"/>
    <property type="match status" value="1"/>
</dbReference>
<dbReference type="Pfam" id="PF18899">
    <property type="entry name" value="DUF5655"/>
    <property type="match status" value="1"/>
</dbReference>
<feature type="domain" description="DUF5655" evidence="1">
    <location>
        <begin position="97"/>
        <end position="194"/>
    </location>
</feature>
<name>A0A2T9JF64_9CAUL</name>
<accession>A0A2T9JF64</accession>
<dbReference type="Proteomes" id="UP000244913">
    <property type="component" value="Unassembled WGS sequence"/>
</dbReference>
<keyword evidence="3" id="KW-1185">Reference proteome</keyword>
<evidence type="ECO:0000259" key="1">
    <source>
        <dbReference type="Pfam" id="PF18899"/>
    </source>
</evidence>
<gene>
    <name evidence="2" type="ORF">DDF65_12255</name>
</gene>
<evidence type="ECO:0000313" key="2">
    <source>
        <dbReference type="EMBL" id="PVM82340.1"/>
    </source>
</evidence>
<dbReference type="RefSeq" id="WP_116567626.1">
    <property type="nucleotide sequence ID" value="NZ_QDKP01000037.1"/>
</dbReference>
<sequence>MGKTDETGQGLTERQKKWFASVQASLERDTGKTLEQWVEIVRRDCKETKPKARGDWLKANHGLGVNRAAHILGAAFPSELGWDDAEGLRAALWTDPASSAILAAIEATVADFPGLVTGQRKAFTAWSSKVQFAAAKPVKGGTVSLRLALTPNASPRLSEPKNESWSERLKAKLSLASPAEVDDEVKALLKAAWDRS</sequence>
<proteinExistence type="predicted"/>
<reference evidence="2 3" key="1">
    <citation type="submission" date="2018-04" db="EMBL/GenBank/DDBJ databases">
        <title>The genome sequence of Caulobacter sp. 736.</title>
        <authorList>
            <person name="Gao J."/>
            <person name="Sun J."/>
        </authorList>
    </citation>
    <scope>NUCLEOTIDE SEQUENCE [LARGE SCALE GENOMIC DNA]</scope>
    <source>
        <strain evidence="2 3">736</strain>
    </source>
</reference>